<feature type="domain" description="2EXR" evidence="1">
    <location>
        <begin position="100"/>
        <end position="184"/>
    </location>
</feature>
<keyword evidence="3" id="KW-1185">Reference proteome</keyword>
<dbReference type="RefSeq" id="XP_018061301.1">
    <property type="nucleotide sequence ID" value="XM_018207068.1"/>
</dbReference>
<dbReference type="EMBL" id="KQ947442">
    <property type="protein sequence ID" value="KUJ06946.1"/>
    <property type="molecule type" value="Genomic_DNA"/>
</dbReference>
<dbReference type="AlphaFoldDB" id="A0A132B3I6"/>
<reference evidence="2 3" key="1">
    <citation type="submission" date="2015-10" db="EMBL/GenBank/DDBJ databases">
        <title>Full genome of DAOMC 229536 Phialocephala scopiformis, a fungal endophyte of spruce producing the potent anti-insectan compound rugulosin.</title>
        <authorList>
            <consortium name="DOE Joint Genome Institute"/>
            <person name="Walker A.K."/>
            <person name="Frasz S.L."/>
            <person name="Seifert K.A."/>
            <person name="Miller J.D."/>
            <person name="Mondo S.J."/>
            <person name="Labutti K."/>
            <person name="Lipzen A."/>
            <person name="Dockter R."/>
            <person name="Kennedy M."/>
            <person name="Grigoriev I.V."/>
            <person name="Spatafora J.W."/>
        </authorList>
    </citation>
    <scope>NUCLEOTIDE SEQUENCE [LARGE SCALE GENOMIC DNA]</scope>
    <source>
        <strain evidence="2 3">CBS 120377</strain>
    </source>
</reference>
<dbReference type="Proteomes" id="UP000070700">
    <property type="component" value="Unassembled WGS sequence"/>
</dbReference>
<dbReference type="InterPro" id="IPR045518">
    <property type="entry name" value="2EXR"/>
</dbReference>
<evidence type="ECO:0000313" key="2">
    <source>
        <dbReference type="EMBL" id="KUJ06946.1"/>
    </source>
</evidence>
<dbReference type="KEGG" id="psco:LY89DRAFT_372847"/>
<dbReference type="PANTHER" id="PTHR35910:SF6">
    <property type="entry name" value="2EXR DOMAIN-CONTAINING PROTEIN"/>
    <property type="match status" value="1"/>
</dbReference>
<protein>
    <recommendedName>
        <fullName evidence="1">2EXR domain-containing protein</fullName>
    </recommendedName>
</protein>
<organism evidence="2 3">
    <name type="scientific">Mollisia scopiformis</name>
    <name type="common">Conifer needle endophyte fungus</name>
    <name type="synonym">Phialocephala scopiformis</name>
    <dbReference type="NCBI Taxonomy" id="149040"/>
    <lineage>
        <taxon>Eukaryota</taxon>
        <taxon>Fungi</taxon>
        <taxon>Dikarya</taxon>
        <taxon>Ascomycota</taxon>
        <taxon>Pezizomycotina</taxon>
        <taxon>Leotiomycetes</taxon>
        <taxon>Helotiales</taxon>
        <taxon>Mollisiaceae</taxon>
        <taxon>Mollisia</taxon>
    </lineage>
</organism>
<name>A0A132B3I6_MOLSC</name>
<dbReference type="GeneID" id="28816794"/>
<evidence type="ECO:0000313" key="3">
    <source>
        <dbReference type="Proteomes" id="UP000070700"/>
    </source>
</evidence>
<evidence type="ECO:0000259" key="1">
    <source>
        <dbReference type="Pfam" id="PF20150"/>
    </source>
</evidence>
<dbReference type="Pfam" id="PF20150">
    <property type="entry name" value="2EXR"/>
    <property type="match status" value="1"/>
</dbReference>
<sequence length="312" mass="35980">MDEFTELEAQASSDEENLSMHENQFHPRNYGFKWPDAETADIRAELMRRGLSQYGCREELCDRLRGDNEFVLSSEGRHDIYERKLAVIKDQEAAANLVPFQRFSDLPTELRFKIWKLSLPGPRVLSVSDFRKGSAAMLHFREHDNKPNPAALTVCRESREIALRRYRLCFGTPNIYADLTSDILYFGSNWDCVNVFRNGVVAWASWIKTAMRARGQEMPNVLISDLQQVKNLALPRRMWDMITHLGTGDRVSAGIELRRKLILWVSLKQLILVEDDKKDVDMLFSLTPGHTIFEDSTHPCEDAELAREGFLK</sequence>
<dbReference type="PANTHER" id="PTHR35910">
    <property type="entry name" value="2EXR DOMAIN-CONTAINING PROTEIN"/>
    <property type="match status" value="1"/>
</dbReference>
<gene>
    <name evidence="2" type="ORF">LY89DRAFT_372847</name>
</gene>
<dbReference type="STRING" id="149040.A0A132B3I6"/>
<dbReference type="InParanoid" id="A0A132B3I6"/>
<dbReference type="OrthoDB" id="3561261at2759"/>
<accession>A0A132B3I6</accession>
<proteinExistence type="predicted"/>